<keyword evidence="2" id="KW-0732">Signal</keyword>
<protein>
    <recommendedName>
        <fullName evidence="5">HNH endonuclease</fullName>
    </recommendedName>
</protein>
<accession>A0A5C4LSF3</accession>
<evidence type="ECO:0008006" key="5">
    <source>
        <dbReference type="Google" id="ProtNLM"/>
    </source>
</evidence>
<evidence type="ECO:0000313" key="3">
    <source>
        <dbReference type="EMBL" id="TNC20831.1"/>
    </source>
</evidence>
<feature type="region of interest" description="Disordered" evidence="1">
    <location>
        <begin position="30"/>
        <end position="70"/>
    </location>
</feature>
<dbReference type="OrthoDB" id="163358at2"/>
<organism evidence="3 4">
    <name type="scientific">Amycolatopsis alkalitolerans</name>
    <dbReference type="NCBI Taxonomy" id="2547244"/>
    <lineage>
        <taxon>Bacteria</taxon>
        <taxon>Bacillati</taxon>
        <taxon>Actinomycetota</taxon>
        <taxon>Actinomycetes</taxon>
        <taxon>Pseudonocardiales</taxon>
        <taxon>Pseudonocardiaceae</taxon>
        <taxon>Amycolatopsis</taxon>
    </lineage>
</organism>
<feature type="chain" id="PRO_5039672888" description="HNH endonuclease" evidence="2">
    <location>
        <begin position="23"/>
        <end position="187"/>
    </location>
</feature>
<feature type="region of interest" description="Disordered" evidence="1">
    <location>
        <begin position="128"/>
        <end position="148"/>
    </location>
</feature>
<keyword evidence="4" id="KW-1185">Reference proteome</keyword>
<dbReference type="RefSeq" id="WP_139100209.1">
    <property type="nucleotide sequence ID" value="NZ_VDFW01000040.1"/>
</dbReference>
<dbReference type="EMBL" id="VDFW01000040">
    <property type="protein sequence ID" value="TNC20831.1"/>
    <property type="molecule type" value="Genomic_DNA"/>
</dbReference>
<feature type="compositionally biased region" description="Low complexity" evidence="1">
    <location>
        <begin position="30"/>
        <end position="41"/>
    </location>
</feature>
<dbReference type="PROSITE" id="PS51257">
    <property type="entry name" value="PROKAR_LIPOPROTEIN"/>
    <property type="match status" value="1"/>
</dbReference>
<sequence>MAISKRWTMGAAAMVLMTGVAACHVPGAGSPTTPASSAAGPVKTSGCHIRTENRQPLPDPSCTPGATNPAVTQADIRSTVCRSGWTKTVRPPESYTEKLKRQGINGYGDSDRNLGDYEEDHLISLELGGAPSDPRNLWPEPGSSPNAKDKVENALHRAVCDGKITLAAAQHTIAADWTTAETSLGLG</sequence>
<evidence type="ECO:0000256" key="2">
    <source>
        <dbReference type="SAM" id="SignalP"/>
    </source>
</evidence>
<gene>
    <name evidence="3" type="ORF">FG385_30225</name>
</gene>
<reference evidence="3 4" key="1">
    <citation type="submission" date="2019-06" db="EMBL/GenBank/DDBJ databases">
        <title>Amycolatopsis alkalitolerans sp. nov., isolated from Gastrodia elata Blume.</title>
        <authorList>
            <person name="Narsing Rao M.P."/>
            <person name="Li W.J."/>
        </authorList>
    </citation>
    <scope>NUCLEOTIDE SEQUENCE [LARGE SCALE GENOMIC DNA]</scope>
    <source>
        <strain evidence="3 4">SYSUP0005</strain>
    </source>
</reference>
<name>A0A5C4LSF3_9PSEU</name>
<proteinExistence type="predicted"/>
<evidence type="ECO:0000313" key="4">
    <source>
        <dbReference type="Proteomes" id="UP000305546"/>
    </source>
</evidence>
<dbReference type="Proteomes" id="UP000305546">
    <property type="component" value="Unassembled WGS sequence"/>
</dbReference>
<feature type="signal peptide" evidence="2">
    <location>
        <begin position="1"/>
        <end position="22"/>
    </location>
</feature>
<evidence type="ECO:0000256" key="1">
    <source>
        <dbReference type="SAM" id="MobiDB-lite"/>
    </source>
</evidence>
<dbReference type="AlphaFoldDB" id="A0A5C4LSF3"/>
<comment type="caution">
    <text evidence="3">The sequence shown here is derived from an EMBL/GenBank/DDBJ whole genome shotgun (WGS) entry which is preliminary data.</text>
</comment>